<name>A0A3L7K477_9BACI</name>
<dbReference type="PROSITE" id="PS51272">
    <property type="entry name" value="SLH"/>
    <property type="match status" value="2"/>
</dbReference>
<dbReference type="Pfam" id="PF00395">
    <property type="entry name" value="SLH"/>
    <property type="match status" value="3"/>
</dbReference>
<comment type="caution">
    <text evidence="3">The sequence shown here is derived from an EMBL/GenBank/DDBJ whole genome shotgun (WGS) entry which is preliminary data.</text>
</comment>
<dbReference type="AlphaFoldDB" id="A0A3L7K477"/>
<feature type="domain" description="SLH" evidence="2">
    <location>
        <begin position="1"/>
        <end position="57"/>
    </location>
</feature>
<sequence>MIYFEGAGEYLAYKENLQHQAYIIGYADGSFRPDAFVTRAQMATMLSRNLANENALDSKHSFKDVSSDYWAANAIAIFNELDMMTGYTNGEFGPQDHITRAKMATFAYRWINKKCSSDSGSYTFCVTLGNKAEPYRDIPQNYWANEAITVIRNSGIMEGYGDNTSI</sequence>
<dbReference type="InterPro" id="IPR001119">
    <property type="entry name" value="SLH_dom"/>
</dbReference>
<dbReference type="EMBL" id="RCVZ01000003">
    <property type="protein sequence ID" value="RLQ96821.1"/>
    <property type="molecule type" value="Genomic_DNA"/>
</dbReference>
<feature type="domain" description="SLH" evidence="2">
    <location>
        <begin position="58"/>
        <end position="121"/>
    </location>
</feature>
<dbReference type="PANTHER" id="PTHR43308">
    <property type="entry name" value="OUTER MEMBRANE PROTEIN ALPHA-RELATED"/>
    <property type="match status" value="1"/>
</dbReference>
<dbReference type="RefSeq" id="WP_121679842.1">
    <property type="nucleotide sequence ID" value="NZ_RCVZ01000003.1"/>
</dbReference>
<reference evidence="3 4" key="1">
    <citation type="submission" date="2018-10" db="EMBL/GenBank/DDBJ databases">
        <title>Falsibacillus sp. genome draft.</title>
        <authorList>
            <person name="Shi S."/>
        </authorList>
    </citation>
    <scope>NUCLEOTIDE SEQUENCE [LARGE SCALE GENOMIC DNA]</scope>
    <source>
        <strain evidence="3 4">GY 10110</strain>
    </source>
</reference>
<organism evidence="3 4">
    <name type="scientific">Falsibacillus albus</name>
    <dbReference type="NCBI Taxonomy" id="2478915"/>
    <lineage>
        <taxon>Bacteria</taxon>
        <taxon>Bacillati</taxon>
        <taxon>Bacillota</taxon>
        <taxon>Bacilli</taxon>
        <taxon>Bacillales</taxon>
        <taxon>Bacillaceae</taxon>
        <taxon>Falsibacillus</taxon>
    </lineage>
</organism>
<proteinExistence type="predicted"/>
<keyword evidence="1" id="KW-0732">Signal</keyword>
<gene>
    <name evidence="3" type="ORF">D9X91_06900</name>
</gene>
<evidence type="ECO:0000259" key="2">
    <source>
        <dbReference type="PROSITE" id="PS51272"/>
    </source>
</evidence>
<keyword evidence="4" id="KW-1185">Reference proteome</keyword>
<dbReference type="Proteomes" id="UP000276770">
    <property type="component" value="Unassembled WGS sequence"/>
</dbReference>
<evidence type="ECO:0000313" key="3">
    <source>
        <dbReference type="EMBL" id="RLQ96821.1"/>
    </source>
</evidence>
<evidence type="ECO:0000256" key="1">
    <source>
        <dbReference type="ARBA" id="ARBA00022729"/>
    </source>
</evidence>
<evidence type="ECO:0000313" key="4">
    <source>
        <dbReference type="Proteomes" id="UP000276770"/>
    </source>
</evidence>
<dbReference type="OrthoDB" id="9807519at2"/>
<dbReference type="InterPro" id="IPR051465">
    <property type="entry name" value="Cell_Envelope_Struct_Comp"/>
</dbReference>
<accession>A0A3L7K477</accession>
<protein>
    <submittedName>
        <fullName evidence="3">S-layer homology domain-containing protein</fullName>
    </submittedName>
</protein>